<evidence type="ECO:0000313" key="7">
    <source>
        <dbReference type="Proteomes" id="UP001565368"/>
    </source>
</evidence>
<evidence type="ECO:0000256" key="1">
    <source>
        <dbReference type="ARBA" id="ARBA00004123"/>
    </source>
</evidence>
<dbReference type="Pfam" id="PF05997">
    <property type="entry name" value="Nop52"/>
    <property type="match status" value="1"/>
</dbReference>
<accession>A0ABR3PRJ7</accession>
<comment type="caution">
    <text evidence="6">The sequence shown here is derived from an EMBL/GenBank/DDBJ whole genome shotgun (WGS) entry which is preliminary data.</text>
</comment>
<dbReference type="RefSeq" id="XP_069205016.1">
    <property type="nucleotide sequence ID" value="XM_069357079.1"/>
</dbReference>
<sequence length="340" mass="37273">MSTAARKGKGRAPVPEAKVDAVVPFGKQLAHTDKKVRDAAIANLRAFLSRGGDDGTTSTYTRLEDAEMAKLWKGLFYCFWMSDKPLVQQGLASELSNLLLEISPSVKGSKKDKEAAKFDAAVAFLEGFWAALVREWNGIDRLRIDKYYMLIRRYVAATFRLLARAGWSEEAVAAVNEILSAKSGPMSWQDRSVPTSLATHLADVYLDELDKVLADDDVPPAPLVAVLAPHIALLARTTTPAVHKRLQSAVFDPLLNSLKEDEERPAKRAKKEAAPSSDSEFPNIARRSALAAGQEAAEPAAVRLALVKALFQQAAVESAVESNRRKIYAIVRENDDEDDE</sequence>
<keyword evidence="3" id="KW-0698">rRNA processing</keyword>
<dbReference type="Proteomes" id="UP001565368">
    <property type="component" value="Unassembled WGS sequence"/>
</dbReference>
<evidence type="ECO:0000256" key="4">
    <source>
        <dbReference type="ARBA" id="ARBA00023242"/>
    </source>
</evidence>
<proteinExistence type="inferred from homology"/>
<evidence type="ECO:0000256" key="5">
    <source>
        <dbReference type="SAM" id="MobiDB-lite"/>
    </source>
</evidence>
<dbReference type="EMBL" id="JBBXJM010000007">
    <property type="protein sequence ID" value="KAL1405072.1"/>
    <property type="molecule type" value="Genomic_DNA"/>
</dbReference>
<evidence type="ECO:0000256" key="2">
    <source>
        <dbReference type="ARBA" id="ARBA00006374"/>
    </source>
</evidence>
<comment type="subcellular location">
    <subcellularLocation>
        <location evidence="1">Nucleus</location>
    </subcellularLocation>
</comment>
<comment type="similarity">
    <text evidence="2">Belongs to the RRP1 family.</text>
</comment>
<evidence type="ECO:0000256" key="3">
    <source>
        <dbReference type="ARBA" id="ARBA00022552"/>
    </source>
</evidence>
<reference evidence="6 7" key="1">
    <citation type="submission" date="2023-08" db="EMBL/GenBank/DDBJ databases">
        <title>Annotated Genome Sequence of Vanrija albida AlHP1.</title>
        <authorList>
            <person name="Herzog R."/>
        </authorList>
    </citation>
    <scope>NUCLEOTIDE SEQUENCE [LARGE SCALE GENOMIC DNA]</scope>
    <source>
        <strain evidence="6 7">AlHP1</strain>
    </source>
</reference>
<keyword evidence="7" id="KW-1185">Reference proteome</keyword>
<evidence type="ECO:0000313" key="6">
    <source>
        <dbReference type="EMBL" id="KAL1405072.1"/>
    </source>
</evidence>
<keyword evidence="4" id="KW-0539">Nucleus</keyword>
<organism evidence="6 7">
    <name type="scientific">Vanrija albida</name>
    <dbReference type="NCBI Taxonomy" id="181172"/>
    <lineage>
        <taxon>Eukaryota</taxon>
        <taxon>Fungi</taxon>
        <taxon>Dikarya</taxon>
        <taxon>Basidiomycota</taxon>
        <taxon>Agaricomycotina</taxon>
        <taxon>Tremellomycetes</taxon>
        <taxon>Trichosporonales</taxon>
        <taxon>Trichosporonaceae</taxon>
        <taxon>Vanrija</taxon>
    </lineage>
</organism>
<dbReference type="InterPro" id="IPR010301">
    <property type="entry name" value="RRP1"/>
</dbReference>
<dbReference type="PANTHER" id="PTHR13026:SF0">
    <property type="entry name" value="RIBOSOMAL RNA PROCESSING 1B"/>
    <property type="match status" value="1"/>
</dbReference>
<dbReference type="PANTHER" id="PTHR13026">
    <property type="entry name" value="NNP-1 PROTEIN NOVEL NUCLEAR PROTEIN 1 NOP52"/>
    <property type="match status" value="1"/>
</dbReference>
<protein>
    <recommendedName>
        <fullName evidence="8">Ribosomal RNA-processing protein 1</fullName>
    </recommendedName>
</protein>
<evidence type="ECO:0008006" key="8">
    <source>
        <dbReference type="Google" id="ProtNLM"/>
    </source>
</evidence>
<dbReference type="GeneID" id="95989738"/>
<name>A0ABR3PRJ7_9TREE</name>
<gene>
    <name evidence="6" type="ORF">Q8F55_008695</name>
</gene>
<feature type="region of interest" description="Disordered" evidence="5">
    <location>
        <begin position="261"/>
        <end position="289"/>
    </location>
</feature>